<reference evidence="3" key="1">
    <citation type="submission" date="2015-01" db="EMBL/GenBank/DDBJ databases">
        <authorList>
            <person name="Aksoy S."/>
            <person name="Warren W."/>
            <person name="Wilson R.K."/>
        </authorList>
    </citation>
    <scope>NUCLEOTIDE SEQUENCE [LARGE SCALE GENOMIC DNA]</scope>
    <source>
        <strain evidence="3">IAEA</strain>
    </source>
</reference>
<dbReference type="EnsemblMetazoa" id="GPPI006040-RA">
    <property type="protein sequence ID" value="GPPI006040-PA"/>
    <property type="gene ID" value="GPPI006040"/>
</dbReference>
<reference evidence="2" key="2">
    <citation type="submission" date="2020-05" db="UniProtKB">
        <authorList>
            <consortium name="EnsemblMetazoa"/>
        </authorList>
    </citation>
    <scope>IDENTIFICATION</scope>
    <source>
        <strain evidence="2">IAEA</strain>
    </source>
</reference>
<organism evidence="2 3">
    <name type="scientific">Glossina palpalis gambiensis</name>
    <dbReference type="NCBI Taxonomy" id="67801"/>
    <lineage>
        <taxon>Eukaryota</taxon>
        <taxon>Metazoa</taxon>
        <taxon>Ecdysozoa</taxon>
        <taxon>Arthropoda</taxon>
        <taxon>Hexapoda</taxon>
        <taxon>Insecta</taxon>
        <taxon>Pterygota</taxon>
        <taxon>Neoptera</taxon>
        <taxon>Endopterygota</taxon>
        <taxon>Diptera</taxon>
        <taxon>Brachycera</taxon>
        <taxon>Muscomorpha</taxon>
        <taxon>Hippoboscoidea</taxon>
        <taxon>Glossinidae</taxon>
        <taxon>Glossina</taxon>
    </lineage>
</organism>
<dbReference type="AlphaFoldDB" id="A0A1B0ARM0"/>
<dbReference type="Proteomes" id="UP000092460">
    <property type="component" value="Unassembled WGS sequence"/>
</dbReference>
<keyword evidence="3" id="KW-1185">Reference proteome</keyword>
<feature type="transmembrane region" description="Helical" evidence="1">
    <location>
        <begin position="6"/>
        <end position="29"/>
    </location>
</feature>
<evidence type="ECO:0000313" key="3">
    <source>
        <dbReference type="Proteomes" id="UP000092460"/>
    </source>
</evidence>
<name>A0A1B0ARM0_9MUSC</name>
<keyword evidence="1" id="KW-0812">Transmembrane</keyword>
<evidence type="ECO:0000313" key="2">
    <source>
        <dbReference type="EnsemblMetazoa" id="GPPI006040-PA"/>
    </source>
</evidence>
<accession>A0A1B0ARM0</accession>
<evidence type="ECO:0000256" key="1">
    <source>
        <dbReference type="SAM" id="Phobius"/>
    </source>
</evidence>
<keyword evidence="1" id="KW-1133">Transmembrane helix</keyword>
<keyword evidence="1" id="KW-0472">Membrane</keyword>
<dbReference type="VEuPathDB" id="VectorBase:GPPI006040"/>
<dbReference type="EMBL" id="JXJN01002477">
    <property type="status" value="NOT_ANNOTATED_CDS"/>
    <property type="molecule type" value="Genomic_DNA"/>
</dbReference>
<protein>
    <submittedName>
        <fullName evidence="2">Uncharacterized protein</fullName>
    </submittedName>
</protein>
<sequence>MCHTRFLLLNYLSFDLTYCAPEIIVFLLIRSHLSYFGLSKFNESITLTTADLVFDRTAHIEEGEKMSDNLEATTADELQHSSGKTASNYLVEFIVYALKANKETLDAN</sequence>
<proteinExistence type="predicted"/>